<gene>
    <name evidence="1" type="ORF">LCGC14_2016850</name>
</gene>
<proteinExistence type="predicted"/>
<accession>A0A0F9EYQ4</accession>
<evidence type="ECO:0000313" key="1">
    <source>
        <dbReference type="EMBL" id="KKL79238.1"/>
    </source>
</evidence>
<dbReference type="AlphaFoldDB" id="A0A0F9EYQ4"/>
<protein>
    <submittedName>
        <fullName evidence="1">Uncharacterized protein</fullName>
    </submittedName>
</protein>
<dbReference type="EMBL" id="LAZR01023227">
    <property type="protein sequence ID" value="KKL79238.1"/>
    <property type="molecule type" value="Genomic_DNA"/>
</dbReference>
<comment type="caution">
    <text evidence="1">The sequence shown here is derived from an EMBL/GenBank/DDBJ whole genome shotgun (WGS) entry which is preliminary data.</text>
</comment>
<reference evidence="1" key="1">
    <citation type="journal article" date="2015" name="Nature">
        <title>Complex archaea that bridge the gap between prokaryotes and eukaryotes.</title>
        <authorList>
            <person name="Spang A."/>
            <person name="Saw J.H."/>
            <person name="Jorgensen S.L."/>
            <person name="Zaremba-Niedzwiedzka K."/>
            <person name="Martijn J."/>
            <person name="Lind A.E."/>
            <person name="van Eijk R."/>
            <person name="Schleper C."/>
            <person name="Guy L."/>
            <person name="Ettema T.J."/>
        </authorList>
    </citation>
    <scope>NUCLEOTIDE SEQUENCE</scope>
</reference>
<organism evidence="1">
    <name type="scientific">marine sediment metagenome</name>
    <dbReference type="NCBI Taxonomy" id="412755"/>
    <lineage>
        <taxon>unclassified sequences</taxon>
        <taxon>metagenomes</taxon>
        <taxon>ecological metagenomes</taxon>
    </lineage>
</organism>
<name>A0A0F9EYQ4_9ZZZZ</name>
<sequence>MRAFDWLLSSLETAYPSAAFKGAYFDYGNRFGVCITLPNGDRTAFRFKAKETLYQFEQVFPVRIERQHEKALEILEKAGIGWWIPDEDYLNLEEKAAWDKAVAVINALPEEGRYHNIIFKEKPYFDTTERKTVMIENCKVVVSDWIQA</sequence>